<dbReference type="SUPFAM" id="SSF48371">
    <property type="entry name" value="ARM repeat"/>
    <property type="match status" value="1"/>
</dbReference>
<dbReference type="GO" id="GO:0000774">
    <property type="term" value="F:adenyl-nucleotide exchange factor activity"/>
    <property type="evidence" value="ECO:0007669"/>
    <property type="project" value="TreeGrafter"/>
</dbReference>
<keyword evidence="9" id="KW-0325">Glycoprotein</keyword>
<reference evidence="12" key="1">
    <citation type="submission" date="2025-08" db="UniProtKB">
        <authorList>
            <consortium name="RefSeq"/>
        </authorList>
    </citation>
    <scope>IDENTIFICATION</scope>
    <source>
        <tissue evidence="12">Total insect</tissue>
    </source>
</reference>
<protein>
    <recommendedName>
        <fullName evidence="3">Nucleotide exchange factor SIL1</fullName>
    </recommendedName>
</protein>
<feature type="chain" id="PRO_5028056065" description="Nucleotide exchange factor SIL1" evidence="10">
    <location>
        <begin position="24"/>
        <end position="524"/>
    </location>
</feature>
<dbReference type="SMART" id="SM00185">
    <property type="entry name" value="ARM"/>
    <property type="match status" value="2"/>
</dbReference>
<keyword evidence="7" id="KW-0653">Protein transport</keyword>
<dbReference type="AlphaFoldDB" id="A0A6P9ADB2"/>
<evidence type="ECO:0000313" key="11">
    <source>
        <dbReference type="Proteomes" id="UP000515158"/>
    </source>
</evidence>
<evidence type="ECO:0000256" key="9">
    <source>
        <dbReference type="ARBA" id="ARBA00023180"/>
    </source>
</evidence>
<proteinExistence type="inferred from homology"/>
<accession>A0A6P9ADB2</accession>
<dbReference type="FunCoup" id="A0A6P9ADB2">
    <property type="interactions" value="725"/>
</dbReference>
<evidence type="ECO:0000256" key="5">
    <source>
        <dbReference type="ARBA" id="ARBA00022729"/>
    </source>
</evidence>
<evidence type="ECO:0000256" key="10">
    <source>
        <dbReference type="SAM" id="SignalP"/>
    </source>
</evidence>
<dbReference type="InterPro" id="IPR000225">
    <property type="entry name" value="Armadillo"/>
</dbReference>
<organism evidence="12">
    <name type="scientific">Thrips palmi</name>
    <name type="common">Melon thrips</name>
    <dbReference type="NCBI Taxonomy" id="161013"/>
    <lineage>
        <taxon>Eukaryota</taxon>
        <taxon>Metazoa</taxon>
        <taxon>Ecdysozoa</taxon>
        <taxon>Arthropoda</taxon>
        <taxon>Hexapoda</taxon>
        <taxon>Insecta</taxon>
        <taxon>Pterygota</taxon>
        <taxon>Neoptera</taxon>
        <taxon>Paraneoptera</taxon>
        <taxon>Thysanoptera</taxon>
        <taxon>Terebrantia</taxon>
        <taxon>Thripoidea</taxon>
        <taxon>Thripidae</taxon>
        <taxon>Thrips</taxon>
    </lineage>
</organism>
<keyword evidence="4" id="KW-0813">Transport</keyword>
<evidence type="ECO:0000256" key="2">
    <source>
        <dbReference type="ARBA" id="ARBA00010588"/>
    </source>
</evidence>
<evidence type="ECO:0000256" key="6">
    <source>
        <dbReference type="ARBA" id="ARBA00022824"/>
    </source>
</evidence>
<dbReference type="InterPro" id="IPR050693">
    <property type="entry name" value="Hsp70_NEF-Inhibitors"/>
</dbReference>
<dbReference type="InParanoid" id="A0A6P9ADB2"/>
<feature type="signal peptide" evidence="10">
    <location>
        <begin position="1"/>
        <end position="23"/>
    </location>
</feature>
<sequence length="524" mass="59518">MRWIANLFLNVALVALLCQDLFAKVTSDKEGKSESSSQFVATNEWQKVEKGQPLPSGLHYRLNINTGETEVKLLEPTGADHKTGLVAVPADEQADDSDNTSYMSKDELKKVLAGITSDDVREDSDISQEQNVKEKYRSYEELKNEFGSLNITVKTDMEILKDLFVKAKQCLHSNENNNDEEIVSTLQDLEYLVHQIDNAREFIRLGGVMEIVVPALNSTSPKVRADSLWLLGSATQSNPKVQIAVLNAGIMPKLVKAIVLDPDATVHARAIYALSCLTRQFPAAQVKLIEEGGLESLRVVIDDEKSYDLKTKMRVITLINDLLLERVSVREAVEENEQVDISDTSEVTQKVHQHKRGELKEKLRQYNSINFEKRLVEDGWCHRLSVFLSKLHESGANSGRTQRRDDLGSIISKDLPYRPEHDVLEKVIDTLLVMKDLCLHEFRSDEKLEKVLRNFLSWYQDLSIREEVLQKQLIEEECTSSEDCLSHSESENKADDTDMYYTNIAETLKQLLKVITVNNIRNEL</sequence>
<dbReference type="KEGG" id="tpal:117653741"/>
<evidence type="ECO:0000256" key="7">
    <source>
        <dbReference type="ARBA" id="ARBA00022927"/>
    </source>
</evidence>
<dbReference type="GeneID" id="117653741"/>
<dbReference type="RefSeq" id="XP_034255495.1">
    <property type="nucleotide sequence ID" value="XM_034399604.1"/>
</dbReference>
<name>A0A6P9ADB2_THRPL</name>
<keyword evidence="5 10" id="KW-0732">Signal</keyword>
<keyword evidence="11" id="KW-1185">Reference proteome</keyword>
<dbReference type="InterPro" id="IPR011989">
    <property type="entry name" value="ARM-like"/>
</dbReference>
<dbReference type="Proteomes" id="UP000515158">
    <property type="component" value="Unplaced"/>
</dbReference>
<evidence type="ECO:0000313" key="12">
    <source>
        <dbReference type="RefSeq" id="XP_034255495.1"/>
    </source>
</evidence>
<evidence type="ECO:0000256" key="3">
    <source>
        <dbReference type="ARBA" id="ARBA00015352"/>
    </source>
</evidence>
<dbReference type="OrthoDB" id="448649at2759"/>
<gene>
    <name evidence="12" type="primary">LOC117653741</name>
</gene>
<evidence type="ECO:0000256" key="1">
    <source>
        <dbReference type="ARBA" id="ARBA00004319"/>
    </source>
</evidence>
<dbReference type="GO" id="GO:0005788">
    <property type="term" value="C:endoplasmic reticulum lumen"/>
    <property type="evidence" value="ECO:0007669"/>
    <property type="project" value="UniProtKB-SubCell"/>
</dbReference>
<dbReference type="PANTHER" id="PTHR19316">
    <property type="entry name" value="PROTEIN FOLDING REGULATOR"/>
    <property type="match status" value="1"/>
</dbReference>
<keyword evidence="6" id="KW-0256">Endoplasmic reticulum</keyword>
<dbReference type="InterPro" id="IPR016024">
    <property type="entry name" value="ARM-type_fold"/>
</dbReference>
<evidence type="ECO:0000256" key="8">
    <source>
        <dbReference type="ARBA" id="ARBA00023010"/>
    </source>
</evidence>
<dbReference type="PANTHER" id="PTHR19316:SF35">
    <property type="entry name" value="NUCLEOTIDE EXCHANGE FACTOR SIL1"/>
    <property type="match status" value="1"/>
</dbReference>
<comment type="subcellular location">
    <subcellularLocation>
        <location evidence="1">Endoplasmic reticulum lumen</location>
    </subcellularLocation>
</comment>
<dbReference type="CTD" id="64374"/>
<comment type="similarity">
    <text evidence="2">Belongs to the SIL1 family.</text>
</comment>
<dbReference type="GO" id="GO:0015031">
    <property type="term" value="P:protein transport"/>
    <property type="evidence" value="ECO:0007669"/>
    <property type="project" value="UniProtKB-KW"/>
</dbReference>
<evidence type="ECO:0000256" key="4">
    <source>
        <dbReference type="ARBA" id="ARBA00022448"/>
    </source>
</evidence>
<keyword evidence="8" id="KW-0811">Translocation</keyword>
<dbReference type="Gene3D" id="1.25.10.10">
    <property type="entry name" value="Leucine-rich Repeat Variant"/>
    <property type="match status" value="1"/>
</dbReference>